<dbReference type="Proteomes" id="UP000573327">
    <property type="component" value="Unassembled WGS sequence"/>
</dbReference>
<accession>A0A7W7SH17</accession>
<protein>
    <submittedName>
        <fullName evidence="1">Uncharacterized protein</fullName>
    </submittedName>
</protein>
<sequence length="37" mass="3679">MLLLSGRVARLVSGGMPGLLPGLISEGWGGGVALVLM</sequence>
<evidence type="ECO:0000313" key="1">
    <source>
        <dbReference type="EMBL" id="MBB4949196.1"/>
    </source>
</evidence>
<dbReference type="EMBL" id="JACHJR010000001">
    <property type="protein sequence ID" value="MBB4949196.1"/>
    <property type="molecule type" value="Genomic_DNA"/>
</dbReference>
<comment type="caution">
    <text evidence="1">The sequence shown here is derived from an EMBL/GenBank/DDBJ whole genome shotgun (WGS) entry which is preliminary data.</text>
</comment>
<proteinExistence type="predicted"/>
<reference evidence="1 2" key="1">
    <citation type="submission" date="2020-08" db="EMBL/GenBank/DDBJ databases">
        <title>Sequencing the genomes of 1000 actinobacteria strains.</title>
        <authorList>
            <person name="Klenk H.-P."/>
        </authorList>
    </citation>
    <scope>NUCLEOTIDE SEQUENCE [LARGE SCALE GENOMIC DNA]</scope>
    <source>
        <strain evidence="1 2">DSM 44786</strain>
    </source>
</reference>
<gene>
    <name evidence="1" type="ORF">F4556_004731</name>
</gene>
<organism evidence="1 2">
    <name type="scientific">Kitasatospora gansuensis</name>
    <dbReference type="NCBI Taxonomy" id="258050"/>
    <lineage>
        <taxon>Bacteria</taxon>
        <taxon>Bacillati</taxon>
        <taxon>Actinomycetota</taxon>
        <taxon>Actinomycetes</taxon>
        <taxon>Kitasatosporales</taxon>
        <taxon>Streptomycetaceae</taxon>
        <taxon>Kitasatospora</taxon>
    </lineage>
</organism>
<evidence type="ECO:0000313" key="2">
    <source>
        <dbReference type="Proteomes" id="UP000573327"/>
    </source>
</evidence>
<dbReference type="AlphaFoldDB" id="A0A7W7SH17"/>
<name>A0A7W7SH17_9ACTN</name>
<keyword evidence="2" id="KW-1185">Reference proteome</keyword>